<gene>
    <name evidence="2" type="ORF">BaRGS_00005036</name>
</gene>
<sequence length="80" mass="8707">MFGKLGLMPRAPARLNAARTMAVLNPLKVTDHSIMQDTDLAGPLVFCLAFGGSLLLVSTFIHVQFARSALPVGHRQFKLM</sequence>
<comment type="caution">
    <text evidence="2">The sequence shown here is derived from an EMBL/GenBank/DDBJ whole genome shotgun (WGS) entry which is preliminary data.</text>
</comment>
<evidence type="ECO:0000313" key="2">
    <source>
        <dbReference type="EMBL" id="KAK7503913.1"/>
    </source>
</evidence>
<keyword evidence="1" id="KW-0812">Transmembrane</keyword>
<protein>
    <submittedName>
        <fullName evidence="2">Uncharacterized protein</fullName>
    </submittedName>
</protein>
<keyword evidence="1" id="KW-0472">Membrane</keyword>
<feature type="transmembrane region" description="Helical" evidence="1">
    <location>
        <begin position="40"/>
        <end position="61"/>
    </location>
</feature>
<reference evidence="2 3" key="1">
    <citation type="journal article" date="2023" name="Sci. Data">
        <title>Genome assembly of the Korean intertidal mud-creeper Batillaria attramentaria.</title>
        <authorList>
            <person name="Patra A.K."/>
            <person name="Ho P.T."/>
            <person name="Jun S."/>
            <person name="Lee S.J."/>
            <person name="Kim Y."/>
            <person name="Won Y.J."/>
        </authorList>
    </citation>
    <scope>NUCLEOTIDE SEQUENCE [LARGE SCALE GENOMIC DNA]</scope>
    <source>
        <strain evidence="2">Wonlab-2016</strain>
    </source>
</reference>
<dbReference type="Proteomes" id="UP001519460">
    <property type="component" value="Unassembled WGS sequence"/>
</dbReference>
<dbReference type="EMBL" id="JACVVK020000018">
    <property type="protein sequence ID" value="KAK7503913.1"/>
    <property type="molecule type" value="Genomic_DNA"/>
</dbReference>
<accession>A0ABD0LXR6</accession>
<proteinExistence type="predicted"/>
<organism evidence="2 3">
    <name type="scientific">Batillaria attramentaria</name>
    <dbReference type="NCBI Taxonomy" id="370345"/>
    <lineage>
        <taxon>Eukaryota</taxon>
        <taxon>Metazoa</taxon>
        <taxon>Spiralia</taxon>
        <taxon>Lophotrochozoa</taxon>
        <taxon>Mollusca</taxon>
        <taxon>Gastropoda</taxon>
        <taxon>Caenogastropoda</taxon>
        <taxon>Sorbeoconcha</taxon>
        <taxon>Cerithioidea</taxon>
        <taxon>Batillariidae</taxon>
        <taxon>Batillaria</taxon>
    </lineage>
</organism>
<evidence type="ECO:0000256" key="1">
    <source>
        <dbReference type="SAM" id="Phobius"/>
    </source>
</evidence>
<name>A0ABD0LXR6_9CAEN</name>
<dbReference type="AlphaFoldDB" id="A0ABD0LXR6"/>
<evidence type="ECO:0000313" key="3">
    <source>
        <dbReference type="Proteomes" id="UP001519460"/>
    </source>
</evidence>
<keyword evidence="3" id="KW-1185">Reference proteome</keyword>
<keyword evidence="1" id="KW-1133">Transmembrane helix</keyword>